<protein>
    <submittedName>
        <fullName evidence="1">Polyketide cyclase</fullName>
    </submittedName>
</protein>
<evidence type="ECO:0000313" key="1">
    <source>
        <dbReference type="EMBL" id="NHF59831.1"/>
    </source>
</evidence>
<gene>
    <name evidence="1" type="ORF">FK220_010805</name>
</gene>
<proteinExistence type="predicted"/>
<sequence>MSKNLQQTKHHFSYTIEIDSSLEKTWEYLTDVTKWTNWDTELKSAKLLGDFELGTKGKLTPKKGPELDFFISELVPFQSYAFNTEMPLGHLVIRRTLESKELMTYFTDDIRFTGPLKRLYGLLLGGGFKKVLPKVMGNFKRLVEKV</sequence>
<dbReference type="Proteomes" id="UP000707206">
    <property type="component" value="Unassembled WGS sequence"/>
</dbReference>
<dbReference type="AlphaFoldDB" id="A0A967B0D7"/>
<comment type="caution">
    <text evidence="1">The sequence shown here is derived from an EMBL/GenBank/DDBJ whole genome shotgun (WGS) entry which is preliminary data.</text>
</comment>
<reference evidence="1" key="2">
    <citation type="submission" date="2020-03" db="EMBL/GenBank/DDBJ databases">
        <title>Flavobacteriaceae bacterium strain TP-CH-4, a member of the family Flavobacteriaceae isolated from a deep-sea seamount.</title>
        <authorList>
            <person name="Zhang D.-C."/>
        </authorList>
    </citation>
    <scope>NUCLEOTIDE SEQUENCE</scope>
    <source>
        <strain evidence="1">TP-CH-4</strain>
    </source>
</reference>
<dbReference type="InterPro" id="IPR023393">
    <property type="entry name" value="START-like_dom_sf"/>
</dbReference>
<keyword evidence="2" id="KW-1185">Reference proteome</keyword>
<accession>A0A967B0D7</accession>
<name>A0A967B0D7_9FLAO</name>
<dbReference type="EMBL" id="VIKU02000003">
    <property type="protein sequence ID" value="NHF59831.1"/>
    <property type="molecule type" value="Genomic_DNA"/>
</dbReference>
<dbReference type="Pfam" id="PF10604">
    <property type="entry name" value="Polyketide_cyc2"/>
    <property type="match status" value="1"/>
</dbReference>
<evidence type="ECO:0000313" key="2">
    <source>
        <dbReference type="Proteomes" id="UP000707206"/>
    </source>
</evidence>
<dbReference type="RefSeq" id="WP_152574344.1">
    <property type="nucleotide sequence ID" value="NZ_VIKU02000003.1"/>
</dbReference>
<reference evidence="1" key="1">
    <citation type="submission" date="2019-07" db="EMBL/GenBank/DDBJ databases">
        <authorList>
            <person name="De-Chao Zhang Q."/>
        </authorList>
    </citation>
    <scope>NUCLEOTIDE SEQUENCE</scope>
    <source>
        <strain evidence="1">TP-CH-4</strain>
    </source>
</reference>
<dbReference type="SUPFAM" id="SSF55961">
    <property type="entry name" value="Bet v1-like"/>
    <property type="match status" value="1"/>
</dbReference>
<dbReference type="Gene3D" id="3.30.530.20">
    <property type="match status" value="1"/>
</dbReference>
<organism evidence="1 2">
    <name type="scientific">Pelagihabitans pacificus</name>
    <dbReference type="NCBI Taxonomy" id="2696054"/>
    <lineage>
        <taxon>Bacteria</taxon>
        <taxon>Pseudomonadati</taxon>
        <taxon>Bacteroidota</taxon>
        <taxon>Flavobacteriia</taxon>
        <taxon>Flavobacteriales</taxon>
        <taxon>Flavobacteriaceae</taxon>
        <taxon>Pelagihabitans</taxon>
    </lineage>
</organism>
<dbReference type="InterPro" id="IPR019587">
    <property type="entry name" value="Polyketide_cyclase/dehydratase"/>
</dbReference>